<evidence type="ECO:0000313" key="1">
    <source>
        <dbReference type="EMBL" id="TPW27109.1"/>
    </source>
</evidence>
<name>A0A506U3I3_9HYPH</name>
<dbReference type="OrthoDB" id="8478924at2"/>
<accession>A0A506U3I3</accession>
<dbReference type="AlphaFoldDB" id="A0A506U3I3"/>
<organism evidence="1 2">
    <name type="scientific">Martelella alba</name>
    <dbReference type="NCBI Taxonomy" id="2590451"/>
    <lineage>
        <taxon>Bacteria</taxon>
        <taxon>Pseudomonadati</taxon>
        <taxon>Pseudomonadota</taxon>
        <taxon>Alphaproteobacteria</taxon>
        <taxon>Hyphomicrobiales</taxon>
        <taxon>Aurantimonadaceae</taxon>
        <taxon>Martelella</taxon>
    </lineage>
</organism>
<dbReference type="RefSeq" id="WP_141151037.1">
    <property type="nucleotide sequence ID" value="NZ_VHLG01000020.1"/>
</dbReference>
<protein>
    <recommendedName>
        <fullName evidence="3">Sulfotransferase family protein</fullName>
    </recommendedName>
</protein>
<evidence type="ECO:0000313" key="2">
    <source>
        <dbReference type="Proteomes" id="UP000318801"/>
    </source>
</evidence>
<proteinExistence type="predicted"/>
<dbReference type="Proteomes" id="UP000318801">
    <property type="component" value="Unassembled WGS sequence"/>
</dbReference>
<dbReference type="EMBL" id="VHLG01000020">
    <property type="protein sequence ID" value="TPW27109.1"/>
    <property type="molecule type" value="Genomic_DNA"/>
</dbReference>
<dbReference type="InterPro" id="IPR027417">
    <property type="entry name" value="P-loop_NTPase"/>
</dbReference>
<keyword evidence="2" id="KW-1185">Reference proteome</keyword>
<sequence>MDFFKKFLPGFKRPAVNCFMLFHKCGNNYSIDLHKHTKNICYVSNVTIDTADKINGLHRRDIANARCRNFDVETLRRHGILTREDARFLVFTRHPASFVLSATKYHLRGDEKWARTTPQPHLGGRSLTDALRAAGDEGERQIITMTHFAWLFERMVSFVPYFDDPRFKRLKVEDLFTTKDVSYYQDIASFLRLEGHSGFLDALKNASPAFKTDLPRHSTGTFRREGDPLEKLEAVARDHYMMNWQTYSDRLGY</sequence>
<dbReference type="SUPFAM" id="SSF52540">
    <property type="entry name" value="P-loop containing nucleoside triphosphate hydrolases"/>
    <property type="match status" value="1"/>
</dbReference>
<gene>
    <name evidence="1" type="ORF">FJU08_21130</name>
</gene>
<reference evidence="1 2" key="1">
    <citation type="submission" date="2019-06" db="EMBL/GenBank/DDBJ databases">
        <authorList>
            <person name="Li M."/>
        </authorList>
    </citation>
    <scope>NUCLEOTIDE SEQUENCE [LARGE SCALE GENOMIC DNA]</scope>
    <source>
        <strain evidence="1 2">BGMRC2036</strain>
    </source>
</reference>
<comment type="caution">
    <text evidence="1">The sequence shown here is derived from an EMBL/GenBank/DDBJ whole genome shotgun (WGS) entry which is preliminary data.</text>
</comment>
<evidence type="ECO:0008006" key="3">
    <source>
        <dbReference type="Google" id="ProtNLM"/>
    </source>
</evidence>
<dbReference type="Gene3D" id="3.40.50.300">
    <property type="entry name" value="P-loop containing nucleotide triphosphate hydrolases"/>
    <property type="match status" value="1"/>
</dbReference>